<feature type="transmembrane region" description="Helical" evidence="2">
    <location>
        <begin position="418"/>
        <end position="439"/>
    </location>
</feature>
<evidence type="ECO:0000256" key="1">
    <source>
        <dbReference type="SAM" id="MobiDB-lite"/>
    </source>
</evidence>
<dbReference type="AlphaFoldDB" id="A0A7X6HZF8"/>
<dbReference type="SMART" id="SM00327">
    <property type="entry name" value="VWA"/>
    <property type="match status" value="1"/>
</dbReference>
<protein>
    <submittedName>
        <fullName evidence="5">VWA domain-containing protein</fullName>
    </submittedName>
</protein>
<sequence>MIIGRRLAATLSGVFAALTVGATASPVAAEPRPSQDPPKVQLVLDVSGSMGESYSAGQTRMDAAKQAFNEVIDGLPETVHLGIRTLGANFRGEEMDDEACRDSEQIYPVGRVAKAEAKEAVAALEPTGFTPISHALREAVEDFGGDSDNSRRIVLITDGEETCGPPDPCEVARELAAEGIRLTVDTLGLTPKDDKVRTQLSCIAEATGGTYTAVQDVDQLTERLGQLVDRSAEVVVEAPTAVEGAGDDCAAAPLLRAGVYSDREEMGEHRYYRVQLAPGRELRASVSVAADRPVDRDYAVMLRLLDEDGQELARGREAGHGRTDVISTGLRYPWAERAALPEADADGGSSASPSPTPSGDTDGDRDGEESVLCLEVSNAFSAPDSVQRAPGMPVELTVDLVAAADSPSDVAAFGLARGWVPLVLLTVTGLVAGVVWGLVRRVFA</sequence>
<feature type="compositionally biased region" description="Low complexity" evidence="1">
    <location>
        <begin position="346"/>
        <end position="360"/>
    </location>
</feature>
<reference evidence="5 6" key="1">
    <citation type="submission" date="2020-03" db="EMBL/GenBank/DDBJ databases">
        <title>Draft genome of Streptomyces sp. ventii, isolated from the Axial Seamount in the Pacific Ocean, and resequencing of the two type strains Streptomyces lonarensis strain NCL 716 and Streptomyces bohaiensis strain 11A07.</title>
        <authorList>
            <person name="Loughran R.M."/>
            <person name="Pfannmuller K.M."/>
            <person name="Wasson B.J."/>
            <person name="Deadmond M.C."/>
            <person name="Paddock B.E."/>
            <person name="Koyack M.J."/>
            <person name="Gallegos D.A."/>
            <person name="Mitchell E.A."/>
            <person name="Ushijima B."/>
            <person name="Saw J.H."/>
            <person name="Mcphail K.L."/>
            <person name="Videau P."/>
        </authorList>
    </citation>
    <scope>NUCLEOTIDE SEQUENCE [LARGE SCALE GENOMIC DNA]</scope>
    <source>
        <strain evidence="5 6">NCL716</strain>
    </source>
</reference>
<evidence type="ECO:0000256" key="2">
    <source>
        <dbReference type="SAM" id="Phobius"/>
    </source>
</evidence>
<feature type="region of interest" description="Disordered" evidence="1">
    <location>
        <begin position="341"/>
        <end position="367"/>
    </location>
</feature>
<dbReference type="SUPFAM" id="SSF53300">
    <property type="entry name" value="vWA-like"/>
    <property type="match status" value="1"/>
</dbReference>
<gene>
    <name evidence="5" type="ORF">HCN56_11525</name>
</gene>
<dbReference type="Gene3D" id="3.40.50.410">
    <property type="entry name" value="von Willebrand factor, type A domain"/>
    <property type="match status" value="1"/>
</dbReference>
<dbReference type="PANTHER" id="PTHR10579:SF43">
    <property type="entry name" value="ZINC FINGER (C3HC4-TYPE RING FINGER) FAMILY PROTEIN"/>
    <property type="match status" value="1"/>
</dbReference>
<keyword evidence="2" id="KW-0812">Transmembrane</keyword>
<evidence type="ECO:0000259" key="4">
    <source>
        <dbReference type="PROSITE" id="PS50234"/>
    </source>
</evidence>
<evidence type="ECO:0000313" key="6">
    <source>
        <dbReference type="Proteomes" id="UP000578686"/>
    </source>
</evidence>
<dbReference type="InterPro" id="IPR051266">
    <property type="entry name" value="CLCR"/>
</dbReference>
<feature type="chain" id="PRO_5039235801" evidence="3">
    <location>
        <begin position="25"/>
        <end position="444"/>
    </location>
</feature>
<evidence type="ECO:0000313" key="5">
    <source>
        <dbReference type="EMBL" id="NJQ06194.1"/>
    </source>
</evidence>
<name>A0A7X6HZF8_9ACTN</name>
<dbReference type="RefSeq" id="WP_167970044.1">
    <property type="nucleotide sequence ID" value="NZ_BHZG01000364.1"/>
</dbReference>
<dbReference type="PROSITE" id="PS50234">
    <property type="entry name" value="VWFA"/>
    <property type="match status" value="1"/>
</dbReference>
<feature type="domain" description="VWFA" evidence="4">
    <location>
        <begin position="39"/>
        <end position="227"/>
    </location>
</feature>
<accession>A0A7X6HZF8</accession>
<evidence type="ECO:0000256" key="3">
    <source>
        <dbReference type="SAM" id="SignalP"/>
    </source>
</evidence>
<dbReference type="Pfam" id="PF00092">
    <property type="entry name" value="VWA"/>
    <property type="match status" value="1"/>
</dbReference>
<keyword evidence="2" id="KW-1133">Transmembrane helix</keyword>
<feature type="signal peptide" evidence="3">
    <location>
        <begin position="1"/>
        <end position="24"/>
    </location>
</feature>
<dbReference type="PANTHER" id="PTHR10579">
    <property type="entry name" value="CALCIUM-ACTIVATED CHLORIDE CHANNEL REGULATOR"/>
    <property type="match status" value="1"/>
</dbReference>
<keyword evidence="2" id="KW-0472">Membrane</keyword>
<dbReference type="InterPro" id="IPR002035">
    <property type="entry name" value="VWF_A"/>
</dbReference>
<dbReference type="InterPro" id="IPR036465">
    <property type="entry name" value="vWFA_dom_sf"/>
</dbReference>
<comment type="caution">
    <text evidence="5">The sequence shown here is derived from an EMBL/GenBank/DDBJ whole genome shotgun (WGS) entry which is preliminary data.</text>
</comment>
<dbReference type="Proteomes" id="UP000578686">
    <property type="component" value="Unassembled WGS sequence"/>
</dbReference>
<dbReference type="EMBL" id="JAAVJD010000070">
    <property type="protein sequence ID" value="NJQ06194.1"/>
    <property type="molecule type" value="Genomic_DNA"/>
</dbReference>
<keyword evidence="3" id="KW-0732">Signal</keyword>
<proteinExistence type="predicted"/>
<keyword evidence="6" id="KW-1185">Reference proteome</keyword>
<organism evidence="5 6">
    <name type="scientific">Streptomyces lonarensis</name>
    <dbReference type="NCBI Taxonomy" id="700599"/>
    <lineage>
        <taxon>Bacteria</taxon>
        <taxon>Bacillati</taxon>
        <taxon>Actinomycetota</taxon>
        <taxon>Actinomycetes</taxon>
        <taxon>Kitasatosporales</taxon>
        <taxon>Streptomycetaceae</taxon>
        <taxon>Streptomyces</taxon>
    </lineage>
</organism>